<comment type="caution">
    <text evidence="1">The sequence shown here is derived from an EMBL/GenBank/DDBJ whole genome shotgun (WGS) entry which is preliminary data.</text>
</comment>
<protein>
    <submittedName>
        <fullName evidence="1">Uncharacterized protein</fullName>
    </submittedName>
</protein>
<evidence type="ECO:0000313" key="2">
    <source>
        <dbReference type="Proteomes" id="UP000186657"/>
    </source>
</evidence>
<dbReference type="Proteomes" id="UP000186657">
    <property type="component" value="Unassembled WGS sequence"/>
</dbReference>
<evidence type="ECO:0000313" key="1">
    <source>
        <dbReference type="EMBL" id="OLT62612.1"/>
    </source>
</evidence>
<gene>
    <name evidence="1" type="ORF">BJP37_29870</name>
</gene>
<dbReference type="RefSeq" id="WP_075904809.1">
    <property type="nucleotide sequence ID" value="NZ_MKZS01000001.1"/>
</dbReference>
<dbReference type="AlphaFoldDB" id="A0A1U7N9I5"/>
<accession>A0A1U7N9I5</accession>
<proteinExistence type="predicted"/>
<reference evidence="1 2" key="1">
    <citation type="submission" date="2016-10" db="EMBL/GenBank/DDBJ databases">
        <title>Comparative genomics uncovers the prolific and rare metabolic potential of the cyanobacterial genus Moorea.</title>
        <authorList>
            <person name="Leao T."/>
            <person name="Castelao G."/>
            <person name="Korobeynikov A."/>
            <person name="Monroe E.A."/>
            <person name="Podell S."/>
            <person name="Glukhov E."/>
            <person name="Allen E."/>
            <person name="Gerwick W.H."/>
            <person name="Gerwick L."/>
        </authorList>
    </citation>
    <scope>NUCLEOTIDE SEQUENCE [LARGE SCALE GENOMIC DNA]</scope>
    <source>
        <strain evidence="1 2">PNG5-198</strain>
    </source>
</reference>
<name>A0A1U7N9I5_9CYAN</name>
<sequence>MKCVRFPFAHKTNPLSSKHYNTNYLIASRTRDTISLMQLGLVALLEVSSLWLLLALPTIAQITPDSTLGNENSQVTPNQTIRGAVADLIEGGAIRDSNLFHSFLEFNVGNGQRVKILLIPMALPIF</sequence>
<dbReference type="EMBL" id="MKZS01000001">
    <property type="protein sequence ID" value="OLT62612.1"/>
    <property type="molecule type" value="Genomic_DNA"/>
</dbReference>
<keyword evidence="2" id="KW-1185">Reference proteome</keyword>
<organism evidence="1 2">
    <name type="scientific">Moorena bouillonii PNG</name>
    <dbReference type="NCBI Taxonomy" id="568701"/>
    <lineage>
        <taxon>Bacteria</taxon>
        <taxon>Bacillati</taxon>
        <taxon>Cyanobacteriota</taxon>
        <taxon>Cyanophyceae</taxon>
        <taxon>Coleofasciculales</taxon>
        <taxon>Coleofasciculaceae</taxon>
        <taxon>Moorena</taxon>
    </lineage>
</organism>